<evidence type="ECO:0000313" key="2">
    <source>
        <dbReference type="Proteomes" id="UP000828941"/>
    </source>
</evidence>
<evidence type="ECO:0000313" key="1">
    <source>
        <dbReference type="EMBL" id="KAI4335641.1"/>
    </source>
</evidence>
<reference evidence="1 2" key="1">
    <citation type="journal article" date="2022" name="DNA Res.">
        <title>Chromosomal-level genome assembly of the orchid tree Bauhinia variegata (Leguminosae; Cercidoideae) supports the allotetraploid origin hypothesis of Bauhinia.</title>
        <authorList>
            <person name="Zhong Y."/>
            <person name="Chen Y."/>
            <person name="Zheng D."/>
            <person name="Pang J."/>
            <person name="Liu Y."/>
            <person name="Luo S."/>
            <person name="Meng S."/>
            <person name="Qian L."/>
            <person name="Wei D."/>
            <person name="Dai S."/>
            <person name="Zhou R."/>
        </authorList>
    </citation>
    <scope>NUCLEOTIDE SEQUENCE [LARGE SCALE GENOMIC DNA]</scope>
    <source>
        <strain evidence="1">BV-YZ2020</strain>
    </source>
</reference>
<comment type="caution">
    <text evidence="1">The sequence shown here is derived from an EMBL/GenBank/DDBJ whole genome shotgun (WGS) entry which is preliminary data.</text>
</comment>
<name>A0ACB9NKE4_BAUVA</name>
<proteinExistence type="predicted"/>
<accession>A0ACB9NKE4</accession>
<dbReference type="Proteomes" id="UP000828941">
    <property type="component" value="Chromosome 6"/>
</dbReference>
<dbReference type="EMBL" id="CM039431">
    <property type="protein sequence ID" value="KAI4335641.1"/>
    <property type="molecule type" value="Genomic_DNA"/>
</dbReference>
<organism evidence="1 2">
    <name type="scientific">Bauhinia variegata</name>
    <name type="common">Purple orchid tree</name>
    <name type="synonym">Phanera variegata</name>
    <dbReference type="NCBI Taxonomy" id="167791"/>
    <lineage>
        <taxon>Eukaryota</taxon>
        <taxon>Viridiplantae</taxon>
        <taxon>Streptophyta</taxon>
        <taxon>Embryophyta</taxon>
        <taxon>Tracheophyta</taxon>
        <taxon>Spermatophyta</taxon>
        <taxon>Magnoliopsida</taxon>
        <taxon>eudicotyledons</taxon>
        <taxon>Gunneridae</taxon>
        <taxon>Pentapetalae</taxon>
        <taxon>rosids</taxon>
        <taxon>fabids</taxon>
        <taxon>Fabales</taxon>
        <taxon>Fabaceae</taxon>
        <taxon>Cercidoideae</taxon>
        <taxon>Cercideae</taxon>
        <taxon>Bauhiniinae</taxon>
        <taxon>Bauhinia</taxon>
    </lineage>
</organism>
<protein>
    <submittedName>
        <fullName evidence="1">Uncharacterized protein</fullName>
    </submittedName>
</protein>
<gene>
    <name evidence="1" type="ORF">L6164_014273</name>
</gene>
<sequence length="222" mass="23561">MASKSPIFCLKLCAVMCMVMLLSSRAVAQVPGLIPRVPPFPAAGRSSQQVHQCWSSLAIIGGCVMEIYGALLRGQFKAISPACCRAITQITGSCWSRLFPFNPYFPPLLKSSCRGTRGNVNVPSLPLINLTFQGPGLLPPGPAKCWRSLASIPGCVLEIYGALYSGKFGSIGPTCCKAITNINNSCWTGMFPMNPLFPPLLTSSCARPPPATAALAPHPPPK</sequence>
<keyword evidence="2" id="KW-1185">Reference proteome</keyword>